<evidence type="ECO:0000313" key="3">
    <source>
        <dbReference type="Proteomes" id="UP001295684"/>
    </source>
</evidence>
<gene>
    <name evidence="2" type="ORF">ECRASSUSDP1_LOCUS10555</name>
</gene>
<proteinExistence type="predicted"/>
<evidence type="ECO:0000313" key="2">
    <source>
        <dbReference type="EMBL" id="CAI2369257.1"/>
    </source>
</evidence>
<feature type="compositionally biased region" description="Basic and acidic residues" evidence="1">
    <location>
        <begin position="150"/>
        <end position="162"/>
    </location>
</feature>
<protein>
    <submittedName>
        <fullName evidence="2">Uncharacterized protein</fullName>
    </submittedName>
</protein>
<dbReference type="EMBL" id="CAMPGE010010408">
    <property type="protein sequence ID" value="CAI2369257.1"/>
    <property type="molecule type" value="Genomic_DNA"/>
</dbReference>
<organism evidence="2 3">
    <name type="scientific">Euplotes crassus</name>
    <dbReference type="NCBI Taxonomy" id="5936"/>
    <lineage>
        <taxon>Eukaryota</taxon>
        <taxon>Sar</taxon>
        <taxon>Alveolata</taxon>
        <taxon>Ciliophora</taxon>
        <taxon>Intramacronucleata</taxon>
        <taxon>Spirotrichea</taxon>
        <taxon>Hypotrichia</taxon>
        <taxon>Euplotida</taxon>
        <taxon>Euplotidae</taxon>
        <taxon>Moneuplotes</taxon>
    </lineage>
</organism>
<dbReference type="AlphaFoldDB" id="A0AAD1UIC9"/>
<sequence length="221" mass="25592">MNLLKSQGRGDVHKIVSIMKNSIENRQGKQWSLNEDQTLWLKNQIANQIRASLKSKNNMTPGKIVLGCSIKFTPQQLASRQVLAKETVKLEGSKNQQKNDTNSNSEESKRTKVLHMKCKNLSIKDCDTDDTNKDDIPDLKSLIRILSSDKKEIRPSEGKNEGRPPGQMRKRDFKRLTKHFIEWPQELQDNRFESDRDSFEQMFQTEDYNSVVLNWLCSKPV</sequence>
<evidence type="ECO:0000256" key="1">
    <source>
        <dbReference type="SAM" id="MobiDB-lite"/>
    </source>
</evidence>
<name>A0AAD1UIC9_EUPCR</name>
<dbReference type="Proteomes" id="UP001295684">
    <property type="component" value="Unassembled WGS sequence"/>
</dbReference>
<comment type="caution">
    <text evidence="2">The sequence shown here is derived from an EMBL/GenBank/DDBJ whole genome shotgun (WGS) entry which is preliminary data.</text>
</comment>
<feature type="compositionally biased region" description="Polar residues" evidence="1">
    <location>
        <begin position="93"/>
        <end position="105"/>
    </location>
</feature>
<keyword evidence="3" id="KW-1185">Reference proteome</keyword>
<feature type="region of interest" description="Disordered" evidence="1">
    <location>
        <begin position="88"/>
        <end position="112"/>
    </location>
</feature>
<feature type="region of interest" description="Disordered" evidence="1">
    <location>
        <begin position="150"/>
        <end position="169"/>
    </location>
</feature>
<accession>A0AAD1UIC9</accession>
<reference evidence="2" key="1">
    <citation type="submission" date="2023-07" db="EMBL/GenBank/DDBJ databases">
        <authorList>
            <consortium name="AG Swart"/>
            <person name="Singh M."/>
            <person name="Singh A."/>
            <person name="Seah K."/>
            <person name="Emmerich C."/>
        </authorList>
    </citation>
    <scope>NUCLEOTIDE SEQUENCE</scope>
    <source>
        <strain evidence="2">DP1</strain>
    </source>
</reference>